<accession>A0A081I931</accession>
<evidence type="ECO:0000313" key="4">
    <source>
        <dbReference type="Proteomes" id="UP000030681"/>
    </source>
</evidence>
<evidence type="ECO:0000256" key="1">
    <source>
        <dbReference type="SAM" id="MobiDB-lite"/>
    </source>
</evidence>
<feature type="compositionally biased region" description="Low complexity" evidence="1">
    <location>
        <begin position="460"/>
        <end position="479"/>
    </location>
</feature>
<organism evidence="3 4">
    <name type="scientific">Plasmodium vinckei vinckei</name>
    <dbReference type="NCBI Taxonomy" id="54757"/>
    <lineage>
        <taxon>Eukaryota</taxon>
        <taxon>Sar</taxon>
        <taxon>Alveolata</taxon>
        <taxon>Apicomplexa</taxon>
        <taxon>Aconoidasida</taxon>
        <taxon>Haemosporida</taxon>
        <taxon>Plasmodiidae</taxon>
        <taxon>Plasmodium</taxon>
        <taxon>Plasmodium (Vinckeia)</taxon>
    </lineage>
</organism>
<evidence type="ECO:0000313" key="3">
    <source>
        <dbReference type="EMBL" id="KEG00189.1"/>
    </source>
</evidence>
<keyword evidence="2" id="KW-0472">Membrane</keyword>
<feature type="transmembrane region" description="Helical" evidence="2">
    <location>
        <begin position="546"/>
        <end position="567"/>
    </location>
</feature>
<feature type="region of interest" description="Disordered" evidence="1">
    <location>
        <begin position="254"/>
        <end position="352"/>
    </location>
</feature>
<dbReference type="Proteomes" id="UP000030681">
    <property type="component" value="Unassembled WGS sequence"/>
</dbReference>
<feature type="region of interest" description="Disordered" evidence="1">
    <location>
        <begin position="436"/>
        <end position="514"/>
    </location>
</feature>
<feature type="compositionally biased region" description="Polar residues" evidence="1">
    <location>
        <begin position="262"/>
        <end position="272"/>
    </location>
</feature>
<evidence type="ECO:0008006" key="5">
    <source>
        <dbReference type="Google" id="ProtNLM"/>
    </source>
</evidence>
<gene>
    <name evidence="3" type="ORF">YYE_04958</name>
</gene>
<dbReference type="EMBL" id="KL446964">
    <property type="protein sequence ID" value="KEG00189.1"/>
    <property type="molecule type" value="Genomic_DNA"/>
</dbReference>
<evidence type="ECO:0000256" key="2">
    <source>
        <dbReference type="SAM" id="Phobius"/>
    </source>
</evidence>
<dbReference type="AlphaFoldDB" id="A0A081I931"/>
<sequence length="633" mass="71048">MEKYQVLCEFLIKGDSYFNSKGVNTKKINNEPIIKGYCRDGSCKTNEDYINALIAYIIIKFKGSIKGEEYNTYDECLLMWISDKLFEIHNESKDKKTQKGYVDPITLNSAYEKYLEKHKVKGDYWVLFDHINGLKNANLRYMAEFYMLLNRICKTIVDYKDNGAKSSQLSKYSKKCLIQYRNLYLSISECNSYLHLLKKLKGIYDDFRVSAIEENRSNNNLATKLQTLTTLDGLEIDGTKSFILYKFPKKNCYSPKKKTDPPRSQGSSQAAGSENKENVEGTTQSVQKNGSDISKGTDAGTENSGGSVSGGGQGGNDGDKKSSDGTGDPVNVPDGGQNPTDSVPREKETQDASWPPFDIIQYIFRITLKGMDQINNAFKFFNGNKEKITKTINTINSLYNTSMSNIKTNFYNFIEFFNNYISKLNIDFKKVEIFDNSGDKNPVSKGTGDRLPTPNDSPPTQGNPSQTSSGTSNTSLSSPNAKEQTNAPQSPQGTPVNKNFDQTDQERPQKPVPALVTKKENIGTELKEDGITEIGDEYVLKEYKKIGLSIIVILIPITLTILHKYLASGWRKELTRKKNMKKVINSIGGKRQVQIIISSSSHKKQTKKSINSVYKEKSPSLNIYKLMQADPKA</sequence>
<dbReference type="InterPro" id="IPR006477">
    <property type="entry name" value="Yir_bir_cir"/>
</dbReference>
<protein>
    <recommendedName>
        <fullName evidence="5">CIR protein</fullName>
    </recommendedName>
</protein>
<keyword evidence="2" id="KW-0812">Transmembrane</keyword>
<dbReference type="Pfam" id="PF06022">
    <property type="entry name" value="Cir_Bir_Yir"/>
    <property type="match status" value="1"/>
</dbReference>
<feature type="compositionally biased region" description="Polar residues" evidence="1">
    <location>
        <begin position="280"/>
        <end position="294"/>
    </location>
</feature>
<feature type="compositionally biased region" description="Gly residues" evidence="1">
    <location>
        <begin position="307"/>
        <end position="316"/>
    </location>
</feature>
<keyword evidence="2" id="KW-1133">Transmembrane helix</keyword>
<proteinExistence type="predicted"/>
<reference evidence="3 4" key="1">
    <citation type="submission" date="2013-02" db="EMBL/GenBank/DDBJ databases">
        <title>The Genome Sequence of Plasmodium vinckei vinckei.</title>
        <authorList>
            <consortium name="The Broad Institute Genome Sequencing Platform"/>
            <consortium name="The Broad Institute Genome Sequencing Center for Infectious Disease"/>
            <person name="Neafsey D."/>
            <person name="Cheeseman I."/>
            <person name="Volkman S."/>
            <person name="Adams J."/>
            <person name="Walker B."/>
            <person name="Young S.K."/>
            <person name="Zeng Q."/>
            <person name="Gargeya S."/>
            <person name="Fitzgerald M."/>
            <person name="Haas B."/>
            <person name="Abouelleil A."/>
            <person name="Alvarado L."/>
            <person name="Arachchi H.M."/>
            <person name="Berlin A.M."/>
            <person name="Chapman S.B."/>
            <person name="Dewar J."/>
            <person name="Goldberg J."/>
            <person name="Griggs A."/>
            <person name="Gujja S."/>
            <person name="Hansen M."/>
            <person name="Howarth C."/>
            <person name="Imamovic A."/>
            <person name="Larimer J."/>
            <person name="McCowan C."/>
            <person name="Murphy C."/>
            <person name="Neiman D."/>
            <person name="Pearson M."/>
            <person name="Priest M."/>
            <person name="Roberts A."/>
            <person name="Saif S."/>
            <person name="Shea T."/>
            <person name="Sisk P."/>
            <person name="Sykes S."/>
            <person name="Wortman J."/>
            <person name="Nusbaum C."/>
            <person name="Birren B."/>
        </authorList>
    </citation>
    <scope>NUCLEOTIDE SEQUENCE [LARGE SCALE GENOMIC DNA]</scope>
    <source>
        <strain evidence="4">vinckei</strain>
    </source>
</reference>
<feature type="compositionally biased region" description="Polar residues" evidence="1">
    <location>
        <begin position="480"/>
        <end position="502"/>
    </location>
</feature>
<name>A0A081I931_PLAVN</name>